<proteinExistence type="predicted"/>
<dbReference type="Proteomes" id="UP001159405">
    <property type="component" value="Unassembled WGS sequence"/>
</dbReference>
<evidence type="ECO:0000313" key="2">
    <source>
        <dbReference type="Proteomes" id="UP001159405"/>
    </source>
</evidence>
<protein>
    <recommendedName>
        <fullName evidence="3">Replication factor A C-terminal domain-containing protein</fullName>
    </recommendedName>
</protein>
<sequence length="386" mass="43965">MNGVELTIIKCMYLPHLTIIGVYRSPKVPVTQLFMDDFSKQTATHSTGAPSSSQEFVGYIHNVSAVYNEKFFQCQLQGRDESVTRAVCFSPSKRKIFADFQDKKSPIKIKRFKVDTNANTSDLLMGHDVIVEHYPELDFQRSQIQSSTTLLSVKSVRVGQHITVKAKLTNMSKQQKAGDLTLVNCILLDPTASMKMVLWENFINQVENNRTYIFHNVTVRKDKYNETIYLNTAKYGTEIRLTEDFTEILAVPLTQDTTQFVSTTVEGEIMGIVSINSYFSCFKCKKKLEQSTGAAYLECKNCHMKQKLKPASQHWYAQVMVQFSDEKSLELTLFEEPIKQILAIQNQKSQPTLTRDILTNSLLNLPAVNFTYNTTTKVVLKIAQKE</sequence>
<organism evidence="1 2">
    <name type="scientific">Porites lobata</name>
    <dbReference type="NCBI Taxonomy" id="104759"/>
    <lineage>
        <taxon>Eukaryota</taxon>
        <taxon>Metazoa</taxon>
        <taxon>Cnidaria</taxon>
        <taxon>Anthozoa</taxon>
        <taxon>Hexacorallia</taxon>
        <taxon>Scleractinia</taxon>
        <taxon>Fungiina</taxon>
        <taxon>Poritidae</taxon>
        <taxon>Porites</taxon>
    </lineage>
</organism>
<keyword evidence="2" id="KW-1185">Reference proteome</keyword>
<comment type="caution">
    <text evidence="1">The sequence shown here is derived from an EMBL/GenBank/DDBJ whole genome shotgun (WGS) entry which is preliminary data.</text>
</comment>
<accession>A0ABN8QVI0</accession>
<dbReference type="Gene3D" id="2.40.50.140">
    <property type="entry name" value="Nucleic acid-binding proteins"/>
    <property type="match status" value="1"/>
</dbReference>
<dbReference type="SUPFAM" id="SSF50249">
    <property type="entry name" value="Nucleic acid-binding proteins"/>
    <property type="match status" value="1"/>
</dbReference>
<dbReference type="InterPro" id="IPR012340">
    <property type="entry name" value="NA-bd_OB-fold"/>
</dbReference>
<evidence type="ECO:0000313" key="1">
    <source>
        <dbReference type="EMBL" id="CAH3169627.1"/>
    </source>
</evidence>
<name>A0ABN8QVI0_9CNID</name>
<evidence type="ECO:0008006" key="3">
    <source>
        <dbReference type="Google" id="ProtNLM"/>
    </source>
</evidence>
<gene>
    <name evidence="1" type="ORF">PLOB_00010205</name>
</gene>
<reference evidence="1 2" key="1">
    <citation type="submission" date="2022-05" db="EMBL/GenBank/DDBJ databases">
        <authorList>
            <consortium name="Genoscope - CEA"/>
            <person name="William W."/>
        </authorList>
    </citation>
    <scope>NUCLEOTIDE SEQUENCE [LARGE SCALE GENOMIC DNA]</scope>
</reference>
<dbReference type="EMBL" id="CALNXK010000151">
    <property type="protein sequence ID" value="CAH3169627.1"/>
    <property type="molecule type" value="Genomic_DNA"/>
</dbReference>